<proteinExistence type="predicted"/>
<name>A0A0E9XMX0_ANGAN</name>
<accession>A0A0E9XMX0</accession>
<dbReference type="EMBL" id="GBXM01004841">
    <property type="protein sequence ID" value="JAI03737.1"/>
    <property type="molecule type" value="Transcribed_RNA"/>
</dbReference>
<sequence length="24" mass="2725">MRPHTPDLPHAAVCLWLRQNQSPG</sequence>
<dbReference type="AlphaFoldDB" id="A0A0E9XMX0"/>
<reference evidence="1" key="2">
    <citation type="journal article" date="2015" name="Fish Shellfish Immunol.">
        <title>Early steps in the European eel (Anguilla anguilla)-Vibrio vulnificus interaction in the gills: Role of the RtxA13 toxin.</title>
        <authorList>
            <person name="Callol A."/>
            <person name="Pajuelo D."/>
            <person name="Ebbesson L."/>
            <person name="Teles M."/>
            <person name="MacKenzie S."/>
            <person name="Amaro C."/>
        </authorList>
    </citation>
    <scope>NUCLEOTIDE SEQUENCE</scope>
</reference>
<evidence type="ECO:0000313" key="1">
    <source>
        <dbReference type="EMBL" id="JAI03737.1"/>
    </source>
</evidence>
<reference evidence="1" key="1">
    <citation type="submission" date="2014-11" db="EMBL/GenBank/DDBJ databases">
        <authorList>
            <person name="Amaro Gonzalez C."/>
        </authorList>
    </citation>
    <scope>NUCLEOTIDE SEQUENCE</scope>
</reference>
<organism evidence="1">
    <name type="scientific">Anguilla anguilla</name>
    <name type="common">European freshwater eel</name>
    <name type="synonym">Muraena anguilla</name>
    <dbReference type="NCBI Taxonomy" id="7936"/>
    <lineage>
        <taxon>Eukaryota</taxon>
        <taxon>Metazoa</taxon>
        <taxon>Chordata</taxon>
        <taxon>Craniata</taxon>
        <taxon>Vertebrata</taxon>
        <taxon>Euteleostomi</taxon>
        <taxon>Actinopterygii</taxon>
        <taxon>Neopterygii</taxon>
        <taxon>Teleostei</taxon>
        <taxon>Anguilliformes</taxon>
        <taxon>Anguillidae</taxon>
        <taxon>Anguilla</taxon>
    </lineage>
</organism>
<protein>
    <submittedName>
        <fullName evidence="1">Uncharacterized protein</fullName>
    </submittedName>
</protein>